<comment type="caution">
    <text evidence="1">The sequence shown here is derived from an EMBL/GenBank/DDBJ whole genome shotgun (WGS) entry which is preliminary data.</text>
</comment>
<gene>
    <name evidence="1" type="ORF">PACLA_8A019271</name>
</gene>
<proteinExistence type="predicted"/>
<dbReference type="EMBL" id="CACRXK020002774">
    <property type="protein sequence ID" value="CAB3995990.1"/>
    <property type="molecule type" value="Genomic_DNA"/>
</dbReference>
<evidence type="ECO:0000313" key="2">
    <source>
        <dbReference type="Proteomes" id="UP001152795"/>
    </source>
</evidence>
<evidence type="ECO:0000313" key="1">
    <source>
        <dbReference type="EMBL" id="CAB3995990.1"/>
    </source>
</evidence>
<sequence length="118" mass="13966">MRFYNDVTREMYDSAYVPLQNRFATYLNSQQQFCWDVTEKIKNKLEAVLTSYEEGLIPKENIMIKRNLEMPTDPTLKDVSHAGRALEHIKSTCAKSDELLEMLKKRNQELYKEENEVK</sequence>
<reference evidence="1" key="1">
    <citation type="submission" date="2020-04" db="EMBL/GenBank/DDBJ databases">
        <authorList>
            <person name="Alioto T."/>
            <person name="Alioto T."/>
            <person name="Gomez Garrido J."/>
        </authorList>
    </citation>
    <scope>NUCLEOTIDE SEQUENCE</scope>
    <source>
        <strain evidence="1">A484AB</strain>
    </source>
</reference>
<accession>A0A6S7HJA9</accession>
<dbReference type="AlphaFoldDB" id="A0A6S7HJA9"/>
<keyword evidence="2" id="KW-1185">Reference proteome</keyword>
<organism evidence="1 2">
    <name type="scientific">Paramuricea clavata</name>
    <name type="common">Red gorgonian</name>
    <name type="synonym">Violescent sea-whip</name>
    <dbReference type="NCBI Taxonomy" id="317549"/>
    <lineage>
        <taxon>Eukaryota</taxon>
        <taxon>Metazoa</taxon>
        <taxon>Cnidaria</taxon>
        <taxon>Anthozoa</taxon>
        <taxon>Octocorallia</taxon>
        <taxon>Malacalcyonacea</taxon>
        <taxon>Plexauridae</taxon>
        <taxon>Paramuricea</taxon>
    </lineage>
</organism>
<dbReference type="Proteomes" id="UP001152795">
    <property type="component" value="Unassembled WGS sequence"/>
</dbReference>
<protein>
    <submittedName>
        <fullName evidence="1">Uncharacterized protein</fullName>
    </submittedName>
</protein>
<name>A0A6S7HJA9_PARCT</name>